<gene>
    <name evidence="2" type="ORF">UABAM_01015</name>
</gene>
<dbReference type="OrthoDB" id="271207at2"/>
<evidence type="ECO:0000259" key="1">
    <source>
        <dbReference type="SMART" id="SM00849"/>
    </source>
</evidence>
<reference evidence="2 3" key="1">
    <citation type="submission" date="2019-08" db="EMBL/GenBank/DDBJ databases">
        <title>Complete genome sequence of Candidatus Uab amorphum.</title>
        <authorList>
            <person name="Shiratori T."/>
            <person name="Suzuki S."/>
            <person name="Kakizawa Y."/>
            <person name="Ishida K."/>
        </authorList>
    </citation>
    <scope>NUCLEOTIDE SEQUENCE [LARGE SCALE GENOMIC DNA]</scope>
    <source>
        <strain evidence="2 3">SRT547</strain>
    </source>
</reference>
<proteinExistence type="predicted"/>
<dbReference type="Proteomes" id="UP000326354">
    <property type="component" value="Chromosome"/>
</dbReference>
<dbReference type="GO" id="GO:0016787">
    <property type="term" value="F:hydrolase activity"/>
    <property type="evidence" value="ECO:0007669"/>
    <property type="project" value="UniProtKB-KW"/>
</dbReference>
<feature type="domain" description="Metallo-beta-lactamase" evidence="1">
    <location>
        <begin position="18"/>
        <end position="188"/>
    </location>
</feature>
<dbReference type="RefSeq" id="WP_151966906.1">
    <property type="nucleotide sequence ID" value="NZ_AP019860.1"/>
</dbReference>
<dbReference type="Gene3D" id="3.60.15.10">
    <property type="entry name" value="Ribonuclease Z/Hydroxyacylglutathione hydrolase-like"/>
    <property type="match status" value="1"/>
</dbReference>
<name>A0A5S9IJS7_UABAM</name>
<accession>A0A5S9IJS7</accession>
<protein>
    <submittedName>
        <fullName evidence="2">Hydroxyacylglutathione hydrolase</fullName>
    </submittedName>
</protein>
<dbReference type="InterPro" id="IPR001279">
    <property type="entry name" value="Metallo-B-lactamas"/>
</dbReference>
<sequence length="218" mass="26135">MEKWGAGIYLLGQYHRYQTGLWLLKHQDEAAILEMPPYFKSEVPPYKLCKTLCEDYNLKIKYFLCSHAHGDHFWQKTYDEIKKNFPQAKIYLQNGFKKRIKNKARTKFFEDEQRLYLANEPLILIHAPKHSPTDTMVAFRGTMFTGDWELNTIRSVHDGKKYAVPMETRLQSVQKMETFEERYNYNIHRVFSVHANDRRENVNFTELMADTKNNRQLW</sequence>
<evidence type="ECO:0000313" key="2">
    <source>
        <dbReference type="EMBL" id="BBM82672.1"/>
    </source>
</evidence>
<dbReference type="CDD" id="cd06262">
    <property type="entry name" value="metallo-hydrolase-like_MBL-fold"/>
    <property type="match status" value="1"/>
</dbReference>
<dbReference type="AlphaFoldDB" id="A0A5S9IJS7"/>
<dbReference type="SMART" id="SM00849">
    <property type="entry name" value="Lactamase_B"/>
    <property type="match status" value="1"/>
</dbReference>
<organism evidence="2 3">
    <name type="scientific">Uabimicrobium amorphum</name>
    <dbReference type="NCBI Taxonomy" id="2596890"/>
    <lineage>
        <taxon>Bacteria</taxon>
        <taxon>Pseudomonadati</taxon>
        <taxon>Planctomycetota</taxon>
        <taxon>Candidatus Uabimicrobiia</taxon>
        <taxon>Candidatus Uabimicrobiales</taxon>
        <taxon>Candidatus Uabimicrobiaceae</taxon>
        <taxon>Candidatus Uabimicrobium</taxon>
    </lineage>
</organism>
<dbReference type="InterPro" id="IPR036866">
    <property type="entry name" value="RibonucZ/Hydroxyglut_hydro"/>
</dbReference>
<dbReference type="KEGG" id="uam:UABAM_01015"/>
<evidence type="ECO:0000313" key="3">
    <source>
        <dbReference type="Proteomes" id="UP000326354"/>
    </source>
</evidence>
<keyword evidence="2" id="KW-0378">Hydrolase</keyword>
<keyword evidence="3" id="KW-1185">Reference proteome</keyword>
<dbReference type="SUPFAM" id="SSF56281">
    <property type="entry name" value="Metallo-hydrolase/oxidoreductase"/>
    <property type="match status" value="1"/>
</dbReference>
<dbReference type="EMBL" id="AP019860">
    <property type="protein sequence ID" value="BBM82672.1"/>
    <property type="molecule type" value="Genomic_DNA"/>
</dbReference>